<sequence length="160" mass="18167">MTATYEHTHNSHTDTQEQTAPTVEQHPTPTPPAATTSSFVRLSEMLQQFEPTERNAVVRHYKEALRQGTLKAIPLTSSFTLEAKPGKANESKQARRQDEAIQAGPTLDKWIERTKQQLHTKPAARSMAVSFEDLLSGEVDFEKKAQQYRRKLQVKPKKSR</sequence>
<dbReference type="PATRIC" id="fig|937777.3.peg.4050"/>
<evidence type="ECO:0000313" key="2">
    <source>
        <dbReference type="EMBL" id="AFZ69424.1"/>
    </source>
</evidence>
<dbReference type="KEGG" id="dpd:Deipe_4033"/>
<dbReference type="OrthoDB" id="74186at2"/>
<proteinExistence type="predicted"/>
<dbReference type="Proteomes" id="UP000010467">
    <property type="component" value="Plasmid pDEIPE01"/>
</dbReference>
<feature type="region of interest" description="Disordered" evidence="1">
    <location>
        <begin position="83"/>
        <end position="105"/>
    </location>
</feature>
<geneLocation type="plasmid" evidence="2 3">
    <name>pDEIPE01</name>
</geneLocation>
<name>L0A7J3_DEIPD</name>
<dbReference type="EMBL" id="CP003383">
    <property type="protein sequence ID" value="AFZ69424.1"/>
    <property type="molecule type" value="Genomic_DNA"/>
</dbReference>
<feature type="compositionally biased region" description="Basic and acidic residues" evidence="1">
    <location>
        <begin position="1"/>
        <end position="15"/>
    </location>
</feature>
<protein>
    <submittedName>
        <fullName evidence="2">Uncharacterized protein</fullName>
    </submittedName>
</protein>
<gene>
    <name evidence="2" type="ordered locus">Deipe_4033</name>
</gene>
<feature type="compositionally biased region" description="Basic and acidic residues" evidence="1">
    <location>
        <begin position="84"/>
        <end position="99"/>
    </location>
</feature>
<dbReference type="RefSeq" id="WP_015231326.1">
    <property type="nucleotide sequence ID" value="NC_019789.1"/>
</dbReference>
<evidence type="ECO:0000256" key="1">
    <source>
        <dbReference type="SAM" id="MobiDB-lite"/>
    </source>
</evidence>
<keyword evidence="2" id="KW-0614">Plasmid</keyword>
<reference evidence="3" key="1">
    <citation type="submission" date="2012-03" db="EMBL/GenBank/DDBJ databases">
        <title>Complete sequence of plasmid 1 of Deinococcus peraridilitoris DSM 19664.</title>
        <authorList>
            <person name="Lucas S."/>
            <person name="Copeland A."/>
            <person name="Lapidus A."/>
            <person name="Glavina del Rio T."/>
            <person name="Dalin E."/>
            <person name="Tice H."/>
            <person name="Bruce D."/>
            <person name="Goodwin L."/>
            <person name="Pitluck S."/>
            <person name="Peters L."/>
            <person name="Mikhailova N."/>
            <person name="Lu M."/>
            <person name="Kyrpides N."/>
            <person name="Mavromatis K."/>
            <person name="Ivanova N."/>
            <person name="Brettin T."/>
            <person name="Detter J.C."/>
            <person name="Han C."/>
            <person name="Larimer F."/>
            <person name="Land M."/>
            <person name="Hauser L."/>
            <person name="Markowitz V."/>
            <person name="Cheng J.-F."/>
            <person name="Hugenholtz P."/>
            <person name="Woyke T."/>
            <person name="Wu D."/>
            <person name="Pukall R."/>
            <person name="Steenblock K."/>
            <person name="Brambilla E."/>
            <person name="Klenk H.-P."/>
            <person name="Eisen J.A."/>
        </authorList>
    </citation>
    <scope>NUCLEOTIDE SEQUENCE [LARGE SCALE GENOMIC DNA]</scope>
    <source>
        <strain evidence="3">DSM 19664 / LMG 22246 / CIP 109416 / KR-200</strain>
        <plasmid evidence="3">Plasmid pDEIPE01</plasmid>
    </source>
</reference>
<dbReference type="AlphaFoldDB" id="L0A7J3"/>
<evidence type="ECO:0000313" key="3">
    <source>
        <dbReference type="Proteomes" id="UP000010467"/>
    </source>
</evidence>
<keyword evidence="3" id="KW-1185">Reference proteome</keyword>
<organism evidence="2 3">
    <name type="scientific">Deinococcus peraridilitoris (strain DSM 19664 / LMG 22246 / CIP 109416 / KR-200)</name>
    <dbReference type="NCBI Taxonomy" id="937777"/>
    <lineage>
        <taxon>Bacteria</taxon>
        <taxon>Thermotogati</taxon>
        <taxon>Deinococcota</taxon>
        <taxon>Deinococci</taxon>
        <taxon>Deinococcales</taxon>
        <taxon>Deinococcaceae</taxon>
        <taxon>Deinococcus</taxon>
    </lineage>
</organism>
<dbReference type="HOGENOM" id="CLU_1649362_0_0_0"/>
<accession>L0A7J3</accession>
<feature type="region of interest" description="Disordered" evidence="1">
    <location>
        <begin position="1"/>
        <end position="37"/>
    </location>
</feature>